<proteinExistence type="predicted"/>
<evidence type="ECO:0008006" key="4">
    <source>
        <dbReference type="Google" id="ProtNLM"/>
    </source>
</evidence>
<dbReference type="AlphaFoldDB" id="A0A5E7QDP2"/>
<keyword evidence="1" id="KW-0732">Signal</keyword>
<sequence length="88" mass="9319" precursor="true">MFKMLSAAIPVSLIFATLAGCAEKPALVDNGPVRIQSSLINARLQEGWKGTVKAVSTDAHTEMADLVNASLKNAKYNVVPGDADLFDT</sequence>
<reference evidence="2 3" key="1">
    <citation type="submission" date="2019-09" db="EMBL/GenBank/DDBJ databases">
        <authorList>
            <person name="Chandra G."/>
            <person name="Truman W A."/>
        </authorList>
    </citation>
    <scope>NUCLEOTIDE SEQUENCE [LARGE SCALE GENOMIC DNA]</scope>
    <source>
        <strain evidence="2">PS880</strain>
    </source>
</reference>
<name>A0A5E7QDP2_PSEFL</name>
<protein>
    <recommendedName>
        <fullName evidence="4">Lipoprotein</fullName>
    </recommendedName>
</protein>
<feature type="chain" id="PRO_5022859019" description="Lipoprotein" evidence="1">
    <location>
        <begin position="23"/>
        <end position="88"/>
    </location>
</feature>
<organism evidence="2 3">
    <name type="scientific">Pseudomonas fluorescens</name>
    <dbReference type="NCBI Taxonomy" id="294"/>
    <lineage>
        <taxon>Bacteria</taxon>
        <taxon>Pseudomonadati</taxon>
        <taxon>Pseudomonadota</taxon>
        <taxon>Gammaproteobacteria</taxon>
        <taxon>Pseudomonadales</taxon>
        <taxon>Pseudomonadaceae</taxon>
        <taxon>Pseudomonas</taxon>
    </lineage>
</organism>
<evidence type="ECO:0000313" key="3">
    <source>
        <dbReference type="Proteomes" id="UP000375525"/>
    </source>
</evidence>
<dbReference type="RefSeq" id="WP_191624785.1">
    <property type="nucleotide sequence ID" value="NZ_CABVIH010000049.1"/>
</dbReference>
<dbReference type="EMBL" id="CABVIH010000049">
    <property type="protein sequence ID" value="VVP59745.1"/>
    <property type="molecule type" value="Genomic_DNA"/>
</dbReference>
<dbReference type="Proteomes" id="UP000375525">
    <property type="component" value="Unassembled WGS sequence"/>
</dbReference>
<evidence type="ECO:0000256" key="1">
    <source>
        <dbReference type="SAM" id="SignalP"/>
    </source>
</evidence>
<feature type="signal peptide" evidence="1">
    <location>
        <begin position="1"/>
        <end position="22"/>
    </location>
</feature>
<dbReference type="PROSITE" id="PS51257">
    <property type="entry name" value="PROKAR_LIPOPROTEIN"/>
    <property type="match status" value="1"/>
</dbReference>
<accession>A0A5E7QDP2</accession>
<gene>
    <name evidence="2" type="ORF">PS880_06066</name>
</gene>
<evidence type="ECO:0000313" key="2">
    <source>
        <dbReference type="EMBL" id="VVP59745.1"/>
    </source>
</evidence>